<dbReference type="PANTHER" id="PTHR10924">
    <property type="entry name" value="MAJOR FACILITATOR SUPERFAMILY PROTEIN-RELATED"/>
    <property type="match status" value="1"/>
</dbReference>
<dbReference type="GO" id="GO:0016020">
    <property type="term" value="C:membrane"/>
    <property type="evidence" value="ECO:0007669"/>
    <property type="project" value="UniProtKB-SubCell"/>
</dbReference>
<dbReference type="GO" id="GO:0020037">
    <property type="term" value="F:heme binding"/>
    <property type="evidence" value="ECO:0007669"/>
    <property type="project" value="TreeGrafter"/>
</dbReference>
<comment type="subcellular location">
    <subcellularLocation>
        <location evidence="1">Membrane</location>
        <topology evidence="1">Multi-pass membrane protein</topology>
    </subcellularLocation>
</comment>
<feature type="transmembrane region" description="Helical" evidence="5">
    <location>
        <begin position="37"/>
        <end position="60"/>
    </location>
</feature>
<dbReference type="GO" id="GO:0015232">
    <property type="term" value="F:heme transmembrane transporter activity"/>
    <property type="evidence" value="ECO:0007669"/>
    <property type="project" value="TreeGrafter"/>
</dbReference>
<keyword evidence="4 5" id="KW-0472">Membrane</keyword>
<evidence type="ECO:0000256" key="5">
    <source>
        <dbReference type="SAM" id="Phobius"/>
    </source>
</evidence>
<dbReference type="EMBL" id="GBYB01003786">
    <property type="protein sequence ID" value="JAG73553.1"/>
    <property type="molecule type" value="Transcribed_RNA"/>
</dbReference>
<organism evidence="8">
    <name type="scientific">Fopius arisanus</name>
    <dbReference type="NCBI Taxonomy" id="64838"/>
    <lineage>
        <taxon>Eukaryota</taxon>
        <taxon>Metazoa</taxon>
        <taxon>Ecdysozoa</taxon>
        <taxon>Arthropoda</taxon>
        <taxon>Hexapoda</taxon>
        <taxon>Insecta</taxon>
        <taxon>Pterygota</taxon>
        <taxon>Neoptera</taxon>
        <taxon>Endopterygota</taxon>
        <taxon>Hymenoptera</taxon>
        <taxon>Apocrita</taxon>
        <taxon>Ichneumonoidea</taxon>
        <taxon>Braconidae</taxon>
        <taxon>Opiinae</taxon>
        <taxon>Fopius</taxon>
    </lineage>
</organism>
<keyword evidence="2 5" id="KW-0812">Transmembrane</keyword>
<dbReference type="EMBL" id="GBYB01003787">
    <property type="protein sequence ID" value="JAG73554.1"/>
    <property type="molecule type" value="Transcribed_RNA"/>
</dbReference>
<sequence>MQQTVEMGRTSPDYAKAVECGVPPTQVVETKIYRRRWLVLAIFVLYSASNAMQWIQFSIIGNIIQDYYNVSSFAVDMTSMIYMITYIPFIFPASYLLDKFVSNPEKEFQNKSIKKFR</sequence>
<dbReference type="PANTHER" id="PTHR10924:SF4">
    <property type="entry name" value="GH15861P"/>
    <property type="match status" value="1"/>
</dbReference>
<evidence type="ECO:0000256" key="3">
    <source>
        <dbReference type="ARBA" id="ARBA00022989"/>
    </source>
</evidence>
<evidence type="ECO:0000256" key="4">
    <source>
        <dbReference type="ARBA" id="ARBA00023136"/>
    </source>
</evidence>
<protein>
    <submittedName>
        <fullName evidence="8">C09D4.1_0 protein</fullName>
    </submittedName>
    <submittedName>
        <fullName evidence="6">C09D4.1_2 protein</fullName>
    </submittedName>
    <submittedName>
        <fullName evidence="7">C09D4.1_4 protein</fullName>
    </submittedName>
    <submittedName>
        <fullName evidence="9">C09D4.1_5 protein</fullName>
    </submittedName>
</protein>
<dbReference type="InterPro" id="IPR049680">
    <property type="entry name" value="FLVCR1-2_SLC49-like"/>
</dbReference>
<gene>
    <name evidence="8" type="primary">C09D4.1_0</name>
    <name evidence="6" type="synonym">C09D4.1_2</name>
    <name evidence="7" type="synonym">C09D4.1_4</name>
    <name evidence="9" type="synonym">C09D4.1_5</name>
    <name evidence="7" type="ORF">g.34070</name>
    <name evidence="6" type="ORF">g.34071</name>
    <name evidence="9" type="ORF">g.34072</name>
    <name evidence="8" type="ORF">g.34075</name>
</gene>
<accession>A0A0C9RAG2</accession>
<dbReference type="SUPFAM" id="SSF103473">
    <property type="entry name" value="MFS general substrate transporter"/>
    <property type="match status" value="1"/>
</dbReference>
<dbReference type="InterPro" id="IPR036259">
    <property type="entry name" value="MFS_trans_sf"/>
</dbReference>
<feature type="transmembrane region" description="Helical" evidence="5">
    <location>
        <begin position="80"/>
        <end position="97"/>
    </location>
</feature>
<dbReference type="EMBL" id="GBYB01003784">
    <property type="protein sequence ID" value="JAG73551.1"/>
    <property type="molecule type" value="Transcribed_RNA"/>
</dbReference>
<evidence type="ECO:0000313" key="7">
    <source>
        <dbReference type="EMBL" id="JAG73552.1"/>
    </source>
</evidence>
<dbReference type="AlphaFoldDB" id="A0A0C9RAG2"/>
<evidence type="ECO:0000313" key="6">
    <source>
        <dbReference type="EMBL" id="JAG73551.1"/>
    </source>
</evidence>
<proteinExistence type="predicted"/>
<dbReference type="Gene3D" id="1.20.1250.20">
    <property type="entry name" value="MFS general substrate transporter like domains"/>
    <property type="match status" value="1"/>
</dbReference>
<evidence type="ECO:0000313" key="8">
    <source>
        <dbReference type="EMBL" id="JAG73553.1"/>
    </source>
</evidence>
<dbReference type="GO" id="GO:0097037">
    <property type="term" value="P:heme export"/>
    <property type="evidence" value="ECO:0007669"/>
    <property type="project" value="TreeGrafter"/>
</dbReference>
<evidence type="ECO:0000256" key="2">
    <source>
        <dbReference type="ARBA" id="ARBA00022692"/>
    </source>
</evidence>
<keyword evidence="3 5" id="KW-1133">Transmembrane helix</keyword>
<evidence type="ECO:0000256" key="1">
    <source>
        <dbReference type="ARBA" id="ARBA00004141"/>
    </source>
</evidence>
<reference evidence="8" key="1">
    <citation type="submission" date="2015-01" db="EMBL/GenBank/DDBJ databases">
        <title>Transcriptome Assembly of Fopius arisanus.</title>
        <authorList>
            <person name="Geib S."/>
        </authorList>
    </citation>
    <scope>NUCLEOTIDE SEQUENCE</scope>
</reference>
<name>A0A0C9RAG2_9HYME</name>
<dbReference type="EMBL" id="GBYB01003785">
    <property type="protein sequence ID" value="JAG73552.1"/>
    <property type="molecule type" value="Transcribed_RNA"/>
</dbReference>
<evidence type="ECO:0000313" key="9">
    <source>
        <dbReference type="EMBL" id="JAG73554.1"/>
    </source>
</evidence>